<accession>A0A132NRM7</accession>
<organism evidence="2 3">
    <name type="scientific">Giardia duodenalis assemblage B</name>
    <dbReference type="NCBI Taxonomy" id="1394984"/>
    <lineage>
        <taxon>Eukaryota</taxon>
        <taxon>Metamonada</taxon>
        <taxon>Diplomonadida</taxon>
        <taxon>Hexamitidae</taxon>
        <taxon>Giardiinae</taxon>
        <taxon>Giardia</taxon>
    </lineage>
</organism>
<comment type="caution">
    <text evidence="2">The sequence shown here is derived from an EMBL/GenBank/DDBJ whole genome shotgun (WGS) entry which is preliminary data.</text>
</comment>
<reference evidence="2 3" key="1">
    <citation type="journal article" date="2015" name="Mol. Biochem. Parasitol.">
        <title>Identification of polymorphic genes for use in assemblage B genotyping assays through comparative genomics of multiple assemblage B Giardia duodenalis isolates.</title>
        <authorList>
            <person name="Wielinga C."/>
            <person name="Thompson R.C."/>
            <person name="Monis P."/>
            <person name="Ryan U."/>
        </authorList>
    </citation>
    <scope>NUCLEOTIDE SEQUENCE [LARGE SCALE GENOMIC DNA]</scope>
    <source>
        <strain evidence="2 3">BAH15c1</strain>
    </source>
</reference>
<dbReference type="AlphaFoldDB" id="A0A132NRM7"/>
<sequence length="1193" mass="133694">MQNAKLLKFVVHKHLCTGIFLHFDHSFLMNSLTNEDIKAFANKSLTELVTLAGSYYMDGNDEEVVVCFNHLAKRLELEEKYTRALGYAIADAHLSATISDYPSSAVSLSQIANLLNAQDDATDGCTLPAYYTSVMSMKHLMGLRYLSLDDSVPPAVSEDNLERFLLYQKINLSSISQNVDYSFSIHTILARFVLDGHDTCVRHVYHNFKSSLLYFDAIIKASKRTAGLLESNNILMNAAVTHVRLLIMRYRDSEEFIQNAKMISVKLLDRDLRLGYNIAMCTHACVHYSSRIFWKGLLQSNISFSAAEDKVPLSTILSRLNHFAPSNSILASIYQKIDAIFADLVSSLQISNCSTIVRDSTILEFIELLGKYPLLTHSFIPFVEDKLKVLERDTIDEAQEAFSAALKRYEYFTKNIVKIDQGIVAEFSEQCRVTEVDSVRECITLMPGLTVFSTTSPGVVVIIYNFLQSVNTLKGSNCFSVKFEGSETELPRQLDVASYIDSVRTLLSTSIDGTFFDKSLFSFAWFLLRDYNANIDEKIIGEILPELALPLLEATVLAGQYIFVVLQELEGLSVTDVLHTICEKVVSAMGDNADLLTLSLTAHKVLLSIILSLLNNDALNEGFESIFGIVSATYILICDILSYKESISNYGRFLRTVLHSFYTTPIIATAIKGDLDWQKELAGLLQSFCNIATMFCFDVRFEQILSKENGSAFNVDTSFSQVQTLLVKIANDYSMSCSLLSTRELFSYRQEFDLDKWMVKHRIVKQSRPHGTRELFLDKHPYIQSAIRMLDTNSAYGGTNSIFKSKVQACTLSAEKSRMPDPSDDQEPISSHTDECPSPSKEDISDSSLDEVAEPEVKMVPTIADASDLFALPKEEQSMQAMVMEMYSNYGLRPRDIVIMSTLPGERSVSLDSSRVAKYIPSSARFAFICYLLKQLLNVEDTATSTASKTQMHETLRLSLDQVEASEAQMYDLLHFLFLRGSKLNLRLTNSSASGALFTMCAQMITDPLQYKGSRQGLAEGTEIYISESRLSLSLLFLFLTGVGSLCRKSEVTVSHCTDIPIDDDAFSELPQETNVLLKDTKLSFLDLTGTDFRNVNFCTIRSSLTIERLYLSGSTFSSSLFSALIASSTSVIEIYMKSISLDCFKVASRINYEDIPGLKMIEVSCVDHERSLPYQPIFETFRSFGLEVRIVD</sequence>
<dbReference type="OrthoDB" id="10255462at2759"/>
<feature type="region of interest" description="Disordered" evidence="1">
    <location>
        <begin position="813"/>
        <end position="851"/>
    </location>
</feature>
<dbReference type="EMBL" id="JXTI01000104">
    <property type="protein sequence ID" value="KWX12700.1"/>
    <property type="molecule type" value="Genomic_DNA"/>
</dbReference>
<evidence type="ECO:0000313" key="3">
    <source>
        <dbReference type="Proteomes" id="UP000070089"/>
    </source>
</evidence>
<evidence type="ECO:0000313" key="2">
    <source>
        <dbReference type="EMBL" id="KWX12700.1"/>
    </source>
</evidence>
<dbReference type="Proteomes" id="UP000070089">
    <property type="component" value="Unassembled WGS sequence"/>
</dbReference>
<name>A0A132NRM7_GIAIN</name>
<protein>
    <submittedName>
        <fullName evidence="2">Uncharacterized protein</fullName>
    </submittedName>
</protein>
<evidence type="ECO:0000256" key="1">
    <source>
        <dbReference type="SAM" id="MobiDB-lite"/>
    </source>
</evidence>
<feature type="compositionally biased region" description="Basic and acidic residues" evidence="1">
    <location>
        <begin position="832"/>
        <end position="844"/>
    </location>
</feature>
<proteinExistence type="predicted"/>
<dbReference type="VEuPathDB" id="GiardiaDB:QR46_3324"/>
<gene>
    <name evidence="2" type="ORF">QR46_3324</name>
</gene>